<gene>
    <name evidence="1" type="ORF">DPMN_140840</name>
</gene>
<protein>
    <submittedName>
        <fullName evidence="1">Uncharacterized protein</fullName>
    </submittedName>
</protein>
<reference evidence="1" key="2">
    <citation type="submission" date="2020-11" db="EMBL/GenBank/DDBJ databases">
        <authorList>
            <person name="McCartney M.A."/>
            <person name="Auch B."/>
            <person name="Kono T."/>
            <person name="Mallez S."/>
            <person name="Becker A."/>
            <person name="Gohl D.M."/>
            <person name="Silverstein K.A.T."/>
            <person name="Koren S."/>
            <person name="Bechman K.B."/>
            <person name="Herman A."/>
            <person name="Abrahante J.E."/>
            <person name="Garbe J."/>
        </authorList>
    </citation>
    <scope>NUCLEOTIDE SEQUENCE</scope>
    <source>
        <strain evidence="1">Duluth1</strain>
        <tissue evidence="1">Whole animal</tissue>
    </source>
</reference>
<dbReference type="AlphaFoldDB" id="A0A9D4G8D1"/>
<comment type="caution">
    <text evidence="1">The sequence shown here is derived from an EMBL/GenBank/DDBJ whole genome shotgun (WGS) entry which is preliminary data.</text>
</comment>
<reference evidence="1" key="1">
    <citation type="journal article" date="2019" name="bioRxiv">
        <title>The Genome of the Zebra Mussel, Dreissena polymorpha: A Resource for Invasive Species Research.</title>
        <authorList>
            <person name="McCartney M.A."/>
            <person name="Auch B."/>
            <person name="Kono T."/>
            <person name="Mallez S."/>
            <person name="Zhang Y."/>
            <person name="Obille A."/>
            <person name="Becker A."/>
            <person name="Abrahante J.E."/>
            <person name="Garbe J."/>
            <person name="Badalamenti J.P."/>
            <person name="Herman A."/>
            <person name="Mangelson H."/>
            <person name="Liachko I."/>
            <person name="Sullivan S."/>
            <person name="Sone E.D."/>
            <person name="Koren S."/>
            <person name="Silverstein K.A.T."/>
            <person name="Beckman K.B."/>
            <person name="Gohl D.M."/>
        </authorList>
    </citation>
    <scope>NUCLEOTIDE SEQUENCE</scope>
    <source>
        <strain evidence="1">Duluth1</strain>
        <tissue evidence="1">Whole animal</tissue>
    </source>
</reference>
<evidence type="ECO:0000313" key="2">
    <source>
        <dbReference type="Proteomes" id="UP000828390"/>
    </source>
</evidence>
<keyword evidence="2" id="KW-1185">Reference proteome</keyword>
<name>A0A9D4G8D1_DREPO</name>
<accession>A0A9D4G8D1</accession>
<evidence type="ECO:0000313" key="1">
    <source>
        <dbReference type="EMBL" id="KAH3812409.1"/>
    </source>
</evidence>
<dbReference type="Proteomes" id="UP000828390">
    <property type="component" value="Unassembled WGS sequence"/>
</dbReference>
<proteinExistence type="predicted"/>
<dbReference type="EMBL" id="JAIWYP010000006">
    <property type="protein sequence ID" value="KAH3812409.1"/>
    <property type="molecule type" value="Genomic_DNA"/>
</dbReference>
<sequence>MTEMTAYQKIVEANRCRGLMSSRHLVRDLLLSCENGQERKQVLLQQVDLARKGQMLIG</sequence>
<organism evidence="1 2">
    <name type="scientific">Dreissena polymorpha</name>
    <name type="common">Zebra mussel</name>
    <name type="synonym">Mytilus polymorpha</name>
    <dbReference type="NCBI Taxonomy" id="45954"/>
    <lineage>
        <taxon>Eukaryota</taxon>
        <taxon>Metazoa</taxon>
        <taxon>Spiralia</taxon>
        <taxon>Lophotrochozoa</taxon>
        <taxon>Mollusca</taxon>
        <taxon>Bivalvia</taxon>
        <taxon>Autobranchia</taxon>
        <taxon>Heteroconchia</taxon>
        <taxon>Euheterodonta</taxon>
        <taxon>Imparidentia</taxon>
        <taxon>Neoheterodontei</taxon>
        <taxon>Myida</taxon>
        <taxon>Dreissenoidea</taxon>
        <taxon>Dreissenidae</taxon>
        <taxon>Dreissena</taxon>
    </lineage>
</organism>